<dbReference type="GO" id="GO:0005886">
    <property type="term" value="C:plasma membrane"/>
    <property type="evidence" value="ECO:0007669"/>
    <property type="project" value="TreeGrafter"/>
</dbReference>
<feature type="transmembrane region" description="Helical" evidence="6">
    <location>
        <begin position="341"/>
        <end position="367"/>
    </location>
</feature>
<evidence type="ECO:0000256" key="6">
    <source>
        <dbReference type="SAM" id="Phobius"/>
    </source>
</evidence>
<dbReference type="Pfam" id="PF07690">
    <property type="entry name" value="MFS_1"/>
    <property type="match status" value="1"/>
</dbReference>
<feature type="transmembrane region" description="Helical" evidence="6">
    <location>
        <begin position="400"/>
        <end position="422"/>
    </location>
</feature>
<feature type="transmembrane region" description="Helical" evidence="6">
    <location>
        <begin position="434"/>
        <end position="459"/>
    </location>
</feature>
<accession>A0A9P4KIT5</accession>
<dbReference type="OrthoDB" id="2351791at2759"/>
<dbReference type="InterPro" id="IPR036259">
    <property type="entry name" value="MFS_trans_sf"/>
</dbReference>
<feature type="transmembrane region" description="Helical" evidence="6">
    <location>
        <begin position="271"/>
        <end position="288"/>
    </location>
</feature>
<keyword evidence="4 6" id="KW-0472">Membrane</keyword>
<evidence type="ECO:0000313" key="8">
    <source>
        <dbReference type="EMBL" id="KAF2267505.1"/>
    </source>
</evidence>
<evidence type="ECO:0000256" key="2">
    <source>
        <dbReference type="ARBA" id="ARBA00022692"/>
    </source>
</evidence>
<dbReference type="Proteomes" id="UP000800093">
    <property type="component" value="Unassembled WGS sequence"/>
</dbReference>
<dbReference type="PANTHER" id="PTHR23501">
    <property type="entry name" value="MAJOR FACILITATOR SUPERFAMILY"/>
    <property type="match status" value="1"/>
</dbReference>
<feature type="transmembrane region" description="Helical" evidence="6">
    <location>
        <begin position="309"/>
        <end position="329"/>
    </location>
</feature>
<dbReference type="EMBL" id="ML986591">
    <property type="protein sequence ID" value="KAF2267505.1"/>
    <property type="molecule type" value="Genomic_DNA"/>
</dbReference>
<feature type="region of interest" description="Disordered" evidence="5">
    <location>
        <begin position="1"/>
        <end position="28"/>
    </location>
</feature>
<organism evidence="8 9">
    <name type="scientific">Lojkania enalia</name>
    <dbReference type="NCBI Taxonomy" id="147567"/>
    <lineage>
        <taxon>Eukaryota</taxon>
        <taxon>Fungi</taxon>
        <taxon>Dikarya</taxon>
        <taxon>Ascomycota</taxon>
        <taxon>Pezizomycotina</taxon>
        <taxon>Dothideomycetes</taxon>
        <taxon>Pleosporomycetidae</taxon>
        <taxon>Pleosporales</taxon>
        <taxon>Pleosporales incertae sedis</taxon>
        <taxon>Lojkania</taxon>
    </lineage>
</organism>
<feature type="transmembrane region" description="Helical" evidence="6">
    <location>
        <begin position="234"/>
        <end position="259"/>
    </location>
</feature>
<feature type="transmembrane region" description="Helical" evidence="6">
    <location>
        <begin position="374"/>
        <end position="394"/>
    </location>
</feature>
<name>A0A9P4KIT5_9PLEO</name>
<evidence type="ECO:0000256" key="4">
    <source>
        <dbReference type="ARBA" id="ARBA00023136"/>
    </source>
</evidence>
<evidence type="ECO:0000313" key="9">
    <source>
        <dbReference type="Proteomes" id="UP000800093"/>
    </source>
</evidence>
<dbReference type="Gene3D" id="1.20.1720.10">
    <property type="entry name" value="Multidrug resistance protein D"/>
    <property type="match status" value="1"/>
</dbReference>
<evidence type="ECO:0000259" key="7">
    <source>
        <dbReference type="PROSITE" id="PS50850"/>
    </source>
</evidence>
<keyword evidence="3 6" id="KW-1133">Transmembrane helix</keyword>
<dbReference type="InterPro" id="IPR020846">
    <property type="entry name" value="MFS_dom"/>
</dbReference>
<dbReference type="Gene3D" id="1.20.1250.20">
    <property type="entry name" value="MFS general substrate transporter like domains"/>
    <property type="match status" value="1"/>
</dbReference>
<dbReference type="SUPFAM" id="SSF103473">
    <property type="entry name" value="MFS general substrate transporter"/>
    <property type="match status" value="1"/>
</dbReference>
<dbReference type="PANTHER" id="PTHR23501:SF94">
    <property type="entry name" value="MAJOR FACILITATOR SUPERFAMILY (MFS) PROFILE DOMAIN-CONTAINING PROTEIN"/>
    <property type="match status" value="1"/>
</dbReference>
<gene>
    <name evidence="8" type="ORF">CC78DRAFT_566238</name>
</gene>
<keyword evidence="2 6" id="KW-0812">Transmembrane</keyword>
<feature type="transmembrane region" description="Helical" evidence="6">
    <location>
        <begin position="84"/>
        <end position="101"/>
    </location>
</feature>
<dbReference type="PROSITE" id="PS50850">
    <property type="entry name" value="MFS"/>
    <property type="match status" value="1"/>
</dbReference>
<feature type="transmembrane region" description="Helical" evidence="6">
    <location>
        <begin position="113"/>
        <end position="134"/>
    </location>
</feature>
<protein>
    <submittedName>
        <fullName evidence="8">MFS general substrate transporter</fullName>
    </submittedName>
</protein>
<keyword evidence="9" id="KW-1185">Reference proteome</keyword>
<dbReference type="InterPro" id="IPR011701">
    <property type="entry name" value="MFS"/>
</dbReference>
<dbReference type="FunFam" id="1.20.1720.10:FF:000018">
    <property type="entry name" value="Putative MFS multidrug transporter"/>
    <property type="match status" value="1"/>
</dbReference>
<evidence type="ECO:0000256" key="5">
    <source>
        <dbReference type="SAM" id="MobiDB-lite"/>
    </source>
</evidence>
<dbReference type="AlphaFoldDB" id="A0A9P4KIT5"/>
<proteinExistence type="predicted"/>
<dbReference type="GO" id="GO:0022857">
    <property type="term" value="F:transmembrane transporter activity"/>
    <property type="evidence" value="ECO:0007669"/>
    <property type="project" value="InterPro"/>
</dbReference>
<reference evidence="9" key="1">
    <citation type="journal article" date="2020" name="Stud. Mycol.">
        <title>101 Dothideomycetes genomes: A test case for predicting lifestyles and emergence of pathogens.</title>
        <authorList>
            <person name="Haridas S."/>
            <person name="Albert R."/>
            <person name="Binder M."/>
            <person name="Bloem J."/>
            <person name="LaButti K."/>
            <person name="Salamov A."/>
            <person name="Andreopoulos B."/>
            <person name="Baker S."/>
            <person name="Barry K."/>
            <person name="Bills G."/>
            <person name="Bluhm B."/>
            <person name="Cannon C."/>
            <person name="Castanera R."/>
            <person name="Culley D."/>
            <person name="Daum C."/>
            <person name="Ezra D."/>
            <person name="Gonzalez J."/>
            <person name="Henrissat B."/>
            <person name="Kuo A."/>
            <person name="Liang C."/>
            <person name="Lipzen A."/>
            <person name="Lutzoni F."/>
            <person name="Magnuson J."/>
            <person name="Mondo S."/>
            <person name="Nolan M."/>
            <person name="Ohm R."/>
            <person name="Pangilinan J."/>
            <person name="Park H.-J."/>
            <person name="Ramirez L."/>
            <person name="Alfaro M."/>
            <person name="Sun H."/>
            <person name="Tritt A."/>
            <person name="Yoshinaga Y."/>
            <person name="Zwiers L.-H."/>
            <person name="Turgeon B."/>
            <person name="Goodwin S."/>
            <person name="Spatafora J."/>
            <person name="Crous P."/>
            <person name="Grigoriev I."/>
        </authorList>
    </citation>
    <scope>NUCLEOTIDE SEQUENCE [LARGE SCALE GENOMIC DNA]</scope>
    <source>
        <strain evidence="9">CBS 304.66</strain>
    </source>
</reference>
<comment type="caution">
    <text evidence="8">The sequence shown here is derived from an EMBL/GenBank/DDBJ whole genome shotgun (WGS) entry which is preliminary data.</text>
</comment>
<feature type="transmembrane region" description="Helical" evidence="6">
    <location>
        <begin position="177"/>
        <end position="195"/>
    </location>
</feature>
<feature type="transmembrane region" description="Helical" evidence="6">
    <location>
        <begin position="201"/>
        <end position="222"/>
    </location>
</feature>
<feature type="transmembrane region" description="Helical" evidence="6">
    <location>
        <begin position="146"/>
        <end position="165"/>
    </location>
</feature>
<evidence type="ECO:0000256" key="3">
    <source>
        <dbReference type="ARBA" id="ARBA00022989"/>
    </source>
</evidence>
<comment type="subcellular location">
    <subcellularLocation>
        <location evidence="1">Membrane</location>
        <topology evidence="1">Multi-pass membrane protein</topology>
    </subcellularLocation>
</comment>
<evidence type="ECO:0000256" key="1">
    <source>
        <dbReference type="ARBA" id="ARBA00004141"/>
    </source>
</evidence>
<feature type="transmembrane region" description="Helical" evidence="6">
    <location>
        <begin position="45"/>
        <end position="72"/>
    </location>
</feature>
<feature type="domain" description="Major facilitator superfamily (MFS) profile" evidence="7">
    <location>
        <begin position="47"/>
        <end position="534"/>
    </location>
</feature>
<sequence length="546" mass="59440">MDSSVPEISKPEHEQKAILSSPKSPTLSPIRELNQKDWKPGTGEWFIFACLAVVSLVVALDATIVVPVLPAIARALSGDATDTFWTGTSYLLTCAVFQPFVVSLSDIFGRRQLLFLSVLLFTVGTVVCCVSENFTQLLAGRCVQGIGGGGTLSLGLVIMTDIVPLRQRPTYNGIIQIAWAIGTITGPLVGGLFADHSTWRWVFYINFPFCAVGLLMIPFVVRLQAKRVSLKERLLYHVDWIGSTFFIAGTSSFLIGISWGGSQYAWDSFRTLVPIILGVFGIIITLVWERYAAKTPFIRLWLFKSQPASAAYACAILQGLLMFCELYYLPIYLESAKALSATLTGVGLIPITGALLPTSVTVGALITRFGRYRWAIWTGWAAVIASTALLIILSASTPTYGWVLLFIPIGLGHGLVLMSLNFGIQALARERDGAYAAAMYTFLRTFGMCLGVAIGGTVFQNRLAAHLRNGRLDEGIARDAEAFITVLKDMDRNTFPVERYREAYAAALRNVFEVLTGIAALGGGMSIFISHASMDRALDSEHVMAG</sequence>